<comment type="caution">
    <text evidence="2">The sequence shown here is derived from an EMBL/GenBank/DDBJ whole genome shotgun (WGS) entry which is preliminary data.</text>
</comment>
<evidence type="ECO:0000256" key="1">
    <source>
        <dbReference type="SAM" id="SignalP"/>
    </source>
</evidence>
<gene>
    <name evidence="2" type="ORF">FHR32_007821</name>
</gene>
<dbReference type="Proteomes" id="UP000534286">
    <property type="component" value="Unassembled WGS sequence"/>
</dbReference>
<organism evidence="2 3">
    <name type="scientific">Streptosporangium album</name>
    <dbReference type="NCBI Taxonomy" id="47479"/>
    <lineage>
        <taxon>Bacteria</taxon>
        <taxon>Bacillati</taxon>
        <taxon>Actinomycetota</taxon>
        <taxon>Actinomycetes</taxon>
        <taxon>Streptosporangiales</taxon>
        <taxon>Streptosporangiaceae</taxon>
        <taxon>Streptosporangium</taxon>
    </lineage>
</organism>
<evidence type="ECO:0000313" key="2">
    <source>
        <dbReference type="EMBL" id="MBB4943421.1"/>
    </source>
</evidence>
<feature type="chain" id="PRO_5030691263" evidence="1">
    <location>
        <begin position="27"/>
        <end position="146"/>
    </location>
</feature>
<keyword evidence="1" id="KW-0732">Signal</keyword>
<proteinExistence type="predicted"/>
<dbReference type="RefSeq" id="WP_184759248.1">
    <property type="nucleotide sequence ID" value="NZ_BAABEK010000165.1"/>
</dbReference>
<accession>A0A7W7S5P8</accession>
<name>A0A7W7S5P8_9ACTN</name>
<feature type="signal peptide" evidence="1">
    <location>
        <begin position="1"/>
        <end position="26"/>
    </location>
</feature>
<dbReference type="EMBL" id="JACHJU010000005">
    <property type="protein sequence ID" value="MBB4943421.1"/>
    <property type="molecule type" value="Genomic_DNA"/>
</dbReference>
<reference evidence="2 3" key="1">
    <citation type="submission" date="2020-08" db="EMBL/GenBank/DDBJ databases">
        <title>Sequencing the genomes of 1000 actinobacteria strains.</title>
        <authorList>
            <person name="Klenk H.-P."/>
        </authorList>
    </citation>
    <scope>NUCLEOTIDE SEQUENCE [LARGE SCALE GENOMIC DNA]</scope>
    <source>
        <strain evidence="2 3">DSM 43023</strain>
    </source>
</reference>
<sequence length="146" mass="15886">MNRWGSAAVTALASVVALSVGPAAHAEMTEDREFAAASKCASGPWYPDYLYTFGSPYSFTFGSTKVKHSQLRISDKNAATVTTKWKGMKIYLERTDGRICGPKTVVSQGDGTYFAGVQYLSNPGHGVRACVKYRTGDVKCGKWKKE</sequence>
<protein>
    <submittedName>
        <fullName evidence="2">Uncharacterized protein</fullName>
    </submittedName>
</protein>
<dbReference type="AlphaFoldDB" id="A0A7W7S5P8"/>
<keyword evidence="3" id="KW-1185">Reference proteome</keyword>
<evidence type="ECO:0000313" key="3">
    <source>
        <dbReference type="Proteomes" id="UP000534286"/>
    </source>
</evidence>